<dbReference type="AlphaFoldDB" id="A0A059JE50"/>
<proteinExistence type="predicted"/>
<dbReference type="EMBL" id="AOKY01000182">
    <property type="protein sequence ID" value="KDB25732.1"/>
    <property type="molecule type" value="Genomic_DNA"/>
</dbReference>
<dbReference type="HOGENOM" id="CLU_1939614_0_0_1"/>
<evidence type="ECO:0000313" key="3">
    <source>
        <dbReference type="Proteomes" id="UP000024533"/>
    </source>
</evidence>
<evidence type="ECO:0000256" key="1">
    <source>
        <dbReference type="SAM" id="MobiDB-lite"/>
    </source>
</evidence>
<gene>
    <name evidence="2" type="ORF">H109_02429</name>
</gene>
<accession>A0A059JE50</accession>
<comment type="caution">
    <text evidence="2">The sequence shown here is derived from an EMBL/GenBank/DDBJ whole genome shotgun (WGS) entry which is preliminary data.</text>
</comment>
<dbReference type="Proteomes" id="UP000024533">
    <property type="component" value="Unassembled WGS sequence"/>
</dbReference>
<sequence>MDLLRASSSALLCKFNRAAAECRGETRFSYVILNSPAISGRERRVAWYGGFFGPRARRNVRYRGIMSAVKPGPSTHQKQAVADKAEPPGSDCYAESQLIVSKASRVQRRILRKQGLISHSHVETAWWERE</sequence>
<protein>
    <submittedName>
        <fullName evidence="2">Uncharacterized protein</fullName>
    </submittedName>
</protein>
<reference evidence="2 3" key="1">
    <citation type="submission" date="2014-02" db="EMBL/GenBank/DDBJ databases">
        <title>The Genome Sequence of Trichophyton interdigitale MR816.</title>
        <authorList>
            <consortium name="The Broad Institute Genomics Platform"/>
            <person name="Cuomo C.A."/>
            <person name="White T.C."/>
            <person name="Graser Y."/>
            <person name="Martinez-Rossi N."/>
            <person name="Heitman J."/>
            <person name="Young S.K."/>
            <person name="Zeng Q."/>
            <person name="Gargeya S."/>
            <person name="Abouelleil A."/>
            <person name="Alvarado L."/>
            <person name="Chapman S.B."/>
            <person name="Gainer-Dewar J."/>
            <person name="Goldberg J."/>
            <person name="Griggs A."/>
            <person name="Gujja S."/>
            <person name="Hansen M."/>
            <person name="Howarth C."/>
            <person name="Imamovic A."/>
            <person name="Larimer J."/>
            <person name="Martinez D."/>
            <person name="Murphy C."/>
            <person name="Pearson M.D."/>
            <person name="Persinoti G."/>
            <person name="Poon T."/>
            <person name="Priest M."/>
            <person name="Roberts A.D."/>
            <person name="Saif S."/>
            <person name="Shea T.D."/>
            <person name="Sykes S.N."/>
            <person name="Wortman J."/>
            <person name="Nusbaum C."/>
            <person name="Birren B."/>
        </authorList>
    </citation>
    <scope>NUCLEOTIDE SEQUENCE [LARGE SCALE GENOMIC DNA]</scope>
    <source>
        <strain evidence="2 3">MR816</strain>
    </source>
</reference>
<keyword evidence="3" id="KW-1185">Reference proteome</keyword>
<organism evidence="2 3">
    <name type="scientific">Trichophyton interdigitale (strain MR816)</name>
    <dbReference type="NCBI Taxonomy" id="1215338"/>
    <lineage>
        <taxon>Eukaryota</taxon>
        <taxon>Fungi</taxon>
        <taxon>Dikarya</taxon>
        <taxon>Ascomycota</taxon>
        <taxon>Pezizomycotina</taxon>
        <taxon>Eurotiomycetes</taxon>
        <taxon>Eurotiomycetidae</taxon>
        <taxon>Onygenales</taxon>
        <taxon>Arthrodermataceae</taxon>
        <taxon>Trichophyton</taxon>
    </lineage>
</organism>
<feature type="region of interest" description="Disordered" evidence="1">
    <location>
        <begin position="69"/>
        <end position="89"/>
    </location>
</feature>
<name>A0A059JE50_TRIIM</name>
<evidence type="ECO:0000313" key="2">
    <source>
        <dbReference type="EMBL" id="KDB25732.1"/>
    </source>
</evidence>